<evidence type="ECO:0000313" key="6">
    <source>
        <dbReference type="Proteomes" id="UP001183643"/>
    </source>
</evidence>
<evidence type="ECO:0000256" key="2">
    <source>
        <dbReference type="ARBA" id="ARBA00022840"/>
    </source>
</evidence>
<protein>
    <submittedName>
        <fullName evidence="5">Uncharacterized protein</fullName>
    </submittedName>
</protein>
<dbReference type="PANTHER" id="PTHR42749:SF1">
    <property type="entry name" value="CELL SHAPE-DETERMINING PROTEIN MREB"/>
    <property type="match status" value="1"/>
</dbReference>
<dbReference type="EMBL" id="JAVDYB010000001">
    <property type="protein sequence ID" value="MDR7275260.1"/>
    <property type="molecule type" value="Genomic_DNA"/>
</dbReference>
<feature type="compositionally biased region" description="Basic residues" evidence="4">
    <location>
        <begin position="640"/>
        <end position="679"/>
    </location>
</feature>
<dbReference type="GO" id="GO:0005524">
    <property type="term" value="F:ATP binding"/>
    <property type="evidence" value="ECO:0007669"/>
    <property type="project" value="UniProtKB-KW"/>
</dbReference>
<keyword evidence="6" id="KW-1185">Reference proteome</keyword>
<feature type="compositionally biased region" description="Basic and acidic residues" evidence="4">
    <location>
        <begin position="573"/>
        <end position="583"/>
    </location>
</feature>
<dbReference type="RefSeq" id="WP_310366016.1">
    <property type="nucleotide sequence ID" value="NZ_JAVDYB010000001.1"/>
</dbReference>
<feature type="region of interest" description="Disordered" evidence="4">
    <location>
        <begin position="560"/>
        <end position="698"/>
    </location>
</feature>
<comment type="caution">
    <text evidence="5">The sequence shown here is derived from an EMBL/GenBank/DDBJ whole genome shotgun (WGS) entry which is preliminary data.</text>
</comment>
<organism evidence="5 6">
    <name type="scientific">Catenuloplanes atrovinosus</name>
    <dbReference type="NCBI Taxonomy" id="137266"/>
    <lineage>
        <taxon>Bacteria</taxon>
        <taxon>Bacillati</taxon>
        <taxon>Actinomycetota</taxon>
        <taxon>Actinomycetes</taxon>
        <taxon>Micromonosporales</taxon>
        <taxon>Micromonosporaceae</taxon>
        <taxon>Catenuloplanes</taxon>
    </lineage>
</organism>
<evidence type="ECO:0000256" key="4">
    <source>
        <dbReference type="SAM" id="MobiDB-lite"/>
    </source>
</evidence>
<keyword evidence="3" id="KW-0143">Chaperone</keyword>
<accession>A0AAE3YMK9</accession>
<feature type="compositionally biased region" description="Basic residues" evidence="4">
    <location>
        <begin position="689"/>
        <end position="698"/>
    </location>
</feature>
<evidence type="ECO:0000256" key="1">
    <source>
        <dbReference type="ARBA" id="ARBA00022741"/>
    </source>
</evidence>
<dbReference type="InterPro" id="IPR043129">
    <property type="entry name" value="ATPase_NBD"/>
</dbReference>
<dbReference type="SUPFAM" id="SSF53067">
    <property type="entry name" value="Actin-like ATPase domain"/>
    <property type="match status" value="2"/>
</dbReference>
<reference evidence="5" key="1">
    <citation type="submission" date="2023-07" db="EMBL/GenBank/DDBJ databases">
        <title>Sequencing the genomes of 1000 actinobacteria strains.</title>
        <authorList>
            <person name="Klenk H.-P."/>
        </authorList>
    </citation>
    <scope>NUCLEOTIDE SEQUENCE</scope>
    <source>
        <strain evidence="5">DSM 44707</strain>
    </source>
</reference>
<gene>
    <name evidence="5" type="ORF">J2S41_002038</name>
</gene>
<dbReference type="Proteomes" id="UP001183643">
    <property type="component" value="Unassembled WGS sequence"/>
</dbReference>
<feature type="compositionally biased region" description="Basic residues" evidence="4">
    <location>
        <begin position="471"/>
        <end position="480"/>
    </location>
</feature>
<evidence type="ECO:0000313" key="5">
    <source>
        <dbReference type="EMBL" id="MDR7275260.1"/>
    </source>
</evidence>
<dbReference type="Pfam" id="PF00012">
    <property type="entry name" value="HSP70"/>
    <property type="match status" value="1"/>
</dbReference>
<keyword evidence="2" id="KW-0067">ATP-binding</keyword>
<dbReference type="Gene3D" id="3.30.420.40">
    <property type="match status" value="2"/>
</dbReference>
<proteinExistence type="predicted"/>
<dbReference type="InterPro" id="IPR013126">
    <property type="entry name" value="Hsp_70_fam"/>
</dbReference>
<feature type="compositionally biased region" description="Low complexity" evidence="4">
    <location>
        <begin position="432"/>
        <end position="456"/>
    </location>
</feature>
<dbReference type="AlphaFoldDB" id="A0AAE3YMK9"/>
<feature type="compositionally biased region" description="Basic residues" evidence="4">
    <location>
        <begin position="584"/>
        <end position="633"/>
    </location>
</feature>
<dbReference type="Gene3D" id="3.90.640.10">
    <property type="entry name" value="Actin, Chain A, domain 4"/>
    <property type="match status" value="1"/>
</dbReference>
<keyword evidence="1" id="KW-0547">Nucleotide-binding</keyword>
<sequence>MSSTAAVAGDGTAILFDGLPLLPSGICAAGDRLITGSEALGRAGITPDAYEPHPKRFAGVDTVPLGAFTFPVPKLIGAVLARAAEEAAVTTGETVTELVLTHPVSWGADRCGTLVAAAREAGLPTPELVPEPVAAGRALGGVPVAEGAAVLVCDFGGGSFGATVLRRTGDGYQVAATETLADAGGLALDGALLTWLATSVPGEAGWQRLLSPTSSADRRAARRLRDDVRQAKEALSGTSSATVRVPLLDQDVVITRQRLEAVAGPILERAVAASGSALRAAGAVPAAVVMIGGGGRMPLAATLLHRALQVPPVLLADPELAIARGGIGGYAARAGSPGAARMPGTAGVPAQPGFPGSVAGPGVAGAAAQPGFPGNVAGPGVAGAAVQPGFPGSVAGPGVVGAAAQPGFPGNVAGPGVAGAAVQPGFPGSVAGPGAAGAATQPGHRNRGPAGFRRGAGAAGLGRAGSGSVRASRRGSRPAARHIGGGRCGDGSRVAGRDRAPARPAATRTDLRRSGVGLADLRHAGPWYTCLRRPGLRRAGLGPARLRHADLRHAGLRRPRVRCGGVSGGGAGQRDRGAPLGDRRRGRRGRGRGRRHRHAADPRRRRPARRRRRVPAAGRHHRRARPGRGHHRPAGALRERLRHRHRHRPGRRRGHRRTRARGHHRRPGRAAARAGRHVLRTPDALPGRSLRRGHRARR</sequence>
<dbReference type="PANTHER" id="PTHR42749">
    <property type="entry name" value="CELL SHAPE-DETERMINING PROTEIN MREB"/>
    <property type="match status" value="1"/>
</dbReference>
<evidence type="ECO:0000256" key="3">
    <source>
        <dbReference type="ARBA" id="ARBA00023186"/>
    </source>
</evidence>
<feature type="region of interest" description="Disordered" evidence="4">
    <location>
        <begin position="432"/>
        <end position="511"/>
    </location>
</feature>
<name>A0AAE3YMK9_9ACTN</name>
<dbReference type="GO" id="GO:0140662">
    <property type="term" value="F:ATP-dependent protein folding chaperone"/>
    <property type="evidence" value="ECO:0007669"/>
    <property type="project" value="InterPro"/>
</dbReference>